<dbReference type="OrthoDB" id="1849062at2759"/>
<name>A0A834GAQ8_RHOSS</name>
<dbReference type="Proteomes" id="UP000626092">
    <property type="component" value="Unassembled WGS sequence"/>
</dbReference>
<sequence>MYNFEHGSTRGADEGSTSSSYAPAAITTDHTLEVVTDGSMEPERTKLSERRMEKVPLTMRQDEKTKGYFDPRVVSIGPYHHGKEELQIAERVKPIVAQLYVKRSGRDMDEFRRNIREIVDVARSYYLEGSTEKYSDEEFAEIMLLDGLFVLAIFESYNPSYEDETIEKELRKHLGNHALFFLDADIQELLENQLPFQVLELLMSLKSKDNNFAKLLDENWEDEESDVSNQQDKDEIKRKFRDFLDRKGIDRKQLLHYPEYVWFQRNKFCQSNIHVSGTSDEEGCFWDLFYSFRSISELKAKGIRARRGSTYNQRDIKFRSSFFFFAVLEIPPLMLNPHFIIHNSNQIAYELTPNNPTNQPTMAYINFLKSLINSVEDVKELRANNILLSPCSSDEEVVHMINSIPTIFEEDFTIYAKVKQSIQNHYDKKAKTWIAELVHNYFNSPWAFIAFFAASALIIMSFLQTYFTIKVLVATEIMSTIDDSIQLDIDGILYKVKVREEPLAFGVEVWNRSGQNTSVDK</sequence>
<keyword evidence="2" id="KW-0812">Transmembrane</keyword>
<dbReference type="Pfam" id="PF03140">
    <property type="entry name" value="DUF247"/>
    <property type="match status" value="1"/>
</dbReference>
<keyword evidence="2" id="KW-0472">Membrane</keyword>
<reference evidence="3" key="1">
    <citation type="submission" date="2019-11" db="EMBL/GenBank/DDBJ databases">
        <authorList>
            <person name="Liu Y."/>
            <person name="Hou J."/>
            <person name="Li T.-Q."/>
            <person name="Guan C.-H."/>
            <person name="Wu X."/>
            <person name="Wu H.-Z."/>
            <person name="Ling F."/>
            <person name="Zhang R."/>
            <person name="Shi X.-G."/>
            <person name="Ren J.-P."/>
            <person name="Chen E.-F."/>
            <person name="Sun J.-M."/>
        </authorList>
    </citation>
    <scope>NUCLEOTIDE SEQUENCE</scope>
    <source>
        <strain evidence="3">Adult_tree_wgs_1</strain>
        <tissue evidence="3">Leaves</tissue>
    </source>
</reference>
<proteinExistence type="predicted"/>
<evidence type="ECO:0000313" key="3">
    <source>
        <dbReference type="EMBL" id="KAF7130090.1"/>
    </source>
</evidence>
<gene>
    <name evidence="3" type="ORF">RHSIM_Rhsim10G0161100</name>
</gene>
<evidence type="ECO:0000256" key="1">
    <source>
        <dbReference type="SAM" id="MobiDB-lite"/>
    </source>
</evidence>
<feature type="region of interest" description="Disordered" evidence="1">
    <location>
        <begin position="1"/>
        <end position="30"/>
    </location>
</feature>
<dbReference type="PANTHER" id="PTHR31170">
    <property type="entry name" value="BNAC04G53230D PROTEIN"/>
    <property type="match status" value="1"/>
</dbReference>
<dbReference type="InterPro" id="IPR004158">
    <property type="entry name" value="DUF247_pln"/>
</dbReference>
<dbReference type="AlphaFoldDB" id="A0A834GAQ8"/>
<organism evidence="3 4">
    <name type="scientific">Rhododendron simsii</name>
    <name type="common">Sims's rhododendron</name>
    <dbReference type="NCBI Taxonomy" id="118357"/>
    <lineage>
        <taxon>Eukaryota</taxon>
        <taxon>Viridiplantae</taxon>
        <taxon>Streptophyta</taxon>
        <taxon>Embryophyta</taxon>
        <taxon>Tracheophyta</taxon>
        <taxon>Spermatophyta</taxon>
        <taxon>Magnoliopsida</taxon>
        <taxon>eudicotyledons</taxon>
        <taxon>Gunneridae</taxon>
        <taxon>Pentapetalae</taxon>
        <taxon>asterids</taxon>
        <taxon>Ericales</taxon>
        <taxon>Ericaceae</taxon>
        <taxon>Ericoideae</taxon>
        <taxon>Rhodoreae</taxon>
        <taxon>Rhododendron</taxon>
    </lineage>
</organism>
<protein>
    <submittedName>
        <fullName evidence="3">Uncharacterized protein</fullName>
    </submittedName>
</protein>
<evidence type="ECO:0000313" key="4">
    <source>
        <dbReference type="Proteomes" id="UP000626092"/>
    </source>
</evidence>
<comment type="caution">
    <text evidence="3">The sequence shown here is derived from an EMBL/GenBank/DDBJ whole genome shotgun (WGS) entry which is preliminary data.</text>
</comment>
<evidence type="ECO:0000256" key="2">
    <source>
        <dbReference type="SAM" id="Phobius"/>
    </source>
</evidence>
<accession>A0A834GAQ8</accession>
<feature type="transmembrane region" description="Helical" evidence="2">
    <location>
        <begin position="446"/>
        <end position="469"/>
    </location>
</feature>
<keyword evidence="2" id="KW-1133">Transmembrane helix</keyword>
<dbReference type="EMBL" id="WJXA01000010">
    <property type="protein sequence ID" value="KAF7130090.1"/>
    <property type="molecule type" value="Genomic_DNA"/>
</dbReference>
<keyword evidence="4" id="KW-1185">Reference proteome</keyword>
<dbReference type="PANTHER" id="PTHR31170:SF25">
    <property type="entry name" value="BNAA09G04570D PROTEIN"/>
    <property type="match status" value="1"/>
</dbReference>